<evidence type="ECO:0000313" key="3">
    <source>
        <dbReference type="EMBL" id="CAG6617115.1"/>
    </source>
</evidence>
<feature type="compositionally biased region" description="Low complexity" evidence="1">
    <location>
        <begin position="224"/>
        <end position="250"/>
    </location>
</feature>
<sequence>MTSLWRILASCSLLCISCMSTPIPSPSSQSNSSPLDYRIYEERLDSPYVQNLEMQMAQSLVHGNVNDAVRLENIIESEVMGSFDPLADNLQNLEDNTAYKRSKRGGVSSDVVAGVIGASSGAVSGAASAKVKTSLGGQGSGSGSILNLVGPIVSSSSNSKSGAPAEGSGDESVESHSGGSDSGSILNLIGPIIGSSSNSGSSSGSGGGGDGEEGSSGGSGGSDSGSILNLIGPLSGSSSNSGSSSGSSVSKPFNDGLNKFGGTTKHEYLEKIGMVIHLKRIDHI</sequence>
<reference evidence="3" key="1">
    <citation type="submission" date="2021-05" db="EMBL/GenBank/DDBJ databases">
        <authorList>
            <person name="Alioto T."/>
            <person name="Alioto T."/>
            <person name="Gomez Garrido J."/>
        </authorList>
    </citation>
    <scope>NUCLEOTIDE SEQUENCE</scope>
</reference>
<feature type="region of interest" description="Disordered" evidence="1">
    <location>
        <begin position="196"/>
        <end position="262"/>
    </location>
</feature>
<dbReference type="AlphaFoldDB" id="A0A8D8LVL9"/>
<evidence type="ECO:0000256" key="2">
    <source>
        <dbReference type="SAM" id="SignalP"/>
    </source>
</evidence>
<protein>
    <submittedName>
        <fullName evidence="3">Uncharacterized protein</fullName>
    </submittedName>
</protein>
<dbReference type="EMBL" id="HBUF01037847">
    <property type="protein sequence ID" value="CAG6617109.1"/>
    <property type="molecule type" value="Transcribed_RNA"/>
</dbReference>
<proteinExistence type="predicted"/>
<dbReference type="EMBL" id="HBUF01037846">
    <property type="protein sequence ID" value="CAG6617107.1"/>
    <property type="molecule type" value="Transcribed_RNA"/>
</dbReference>
<keyword evidence="2" id="KW-0732">Signal</keyword>
<dbReference type="EMBL" id="HBUF01037849">
    <property type="protein sequence ID" value="CAG6617113.1"/>
    <property type="molecule type" value="Transcribed_RNA"/>
</dbReference>
<accession>A0A8D8LVL9</accession>
<name>A0A8D8LVL9_9HEMI</name>
<feature type="chain" id="PRO_5036261396" evidence="2">
    <location>
        <begin position="21"/>
        <end position="284"/>
    </location>
</feature>
<evidence type="ECO:0000256" key="1">
    <source>
        <dbReference type="SAM" id="MobiDB-lite"/>
    </source>
</evidence>
<organism evidence="3">
    <name type="scientific">Cacopsylla melanoneura</name>
    <dbReference type="NCBI Taxonomy" id="428564"/>
    <lineage>
        <taxon>Eukaryota</taxon>
        <taxon>Metazoa</taxon>
        <taxon>Ecdysozoa</taxon>
        <taxon>Arthropoda</taxon>
        <taxon>Hexapoda</taxon>
        <taxon>Insecta</taxon>
        <taxon>Pterygota</taxon>
        <taxon>Neoptera</taxon>
        <taxon>Paraneoptera</taxon>
        <taxon>Hemiptera</taxon>
        <taxon>Sternorrhyncha</taxon>
        <taxon>Psylloidea</taxon>
        <taxon>Psyllidae</taxon>
        <taxon>Psyllinae</taxon>
        <taxon>Cacopsylla</taxon>
    </lineage>
</organism>
<dbReference type="EMBL" id="HBUF01037850">
    <property type="protein sequence ID" value="CAG6617115.1"/>
    <property type="molecule type" value="Transcribed_RNA"/>
</dbReference>
<feature type="region of interest" description="Disordered" evidence="1">
    <location>
        <begin position="156"/>
        <end position="181"/>
    </location>
</feature>
<feature type="signal peptide" evidence="2">
    <location>
        <begin position="1"/>
        <end position="20"/>
    </location>
</feature>
<feature type="compositionally biased region" description="Gly residues" evidence="1">
    <location>
        <begin position="203"/>
        <end position="223"/>
    </location>
</feature>